<evidence type="ECO:0000313" key="1">
    <source>
        <dbReference type="EMBL" id="MBW9052448.1"/>
    </source>
</evidence>
<dbReference type="Proteomes" id="UP000717752">
    <property type="component" value="Unassembled WGS sequence"/>
</dbReference>
<sequence>MSSDLWDKPIELMIDSDHFRSVANSRDAIAYLMSSWPTKGGKSFSAARRACLGAIDGKVDSATAKRAFIRAAMEAGILRP</sequence>
<dbReference type="Pfam" id="PF06169">
    <property type="entry name" value="DUF982"/>
    <property type="match status" value="1"/>
</dbReference>
<dbReference type="EMBL" id="JAEUAK010000003">
    <property type="protein sequence ID" value="MBW9052448.1"/>
    <property type="molecule type" value="Genomic_DNA"/>
</dbReference>
<gene>
    <name evidence="1" type="ORF">JNB85_08500</name>
</gene>
<organism evidence="1 2">
    <name type="scientific">Rhizobium mesosinicum</name>
    <dbReference type="NCBI Taxonomy" id="335017"/>
    <lineage>
        <taxon>Bacteria</taxon>
        <taxon>Pseudomonadati</taxon>
        <taxon>Pseudomonadota</taxon>
        <taxon>Alphaproteobacteria</taxon>
        <taxon>Hyphomicrobiales</taxon>
        <taxon>Rhizobiaceae</taxon>
        <taxon>Rhizobium/Agrobacterium group</taxon>
        <taxon>Rhizobium</taxon>
    </lineage>
</organism>
<proteinExistence type="predicted"/>
<dbReference type="Gene3D" id="6.10.250.730">
    <property type="match status" value="1"/>
</dbReference>
<comment type="caution">
    <text evidence="1">The sequence shown here is derived from an EMBL/GenBank/DDBJ whole genome shotgun (WGS) entry which is preliminary data.</text>
</comment>
<dbReference type="InterPro" id="IPR010385">
    <property type="entry name" value="DUF982"/>
</dbReference>
<accession>A0ABS7GR63</accession>
<evidence type="ECO:0000313" key="2">
    <source>
        <dbReference type="Proteomes" id="UP000717752"/>
    </source>
</evidence>
<protein>
    <submittedName>
        <fullName evidence="1">DUF982 domain-containing protein</fullName>
    </submittedName>
</protein>
<keyword evidence="2" id="KW-1185">Reference proteome</keyword>
<name>A0ABS7GR63_9HYPH</name>
<reference evidence="1 2" key="1">
    <citation type="journal article" date="2021" name="MBio">
        <title>Poor Competitiveness of Bradyrhizobium in Pigeon Pea Root Colonization in Indian Soils.</title>
        <authorList>
            <person name="Chalasani D."/>
            <person name="Basu A."/>
            <person name="Pullabhotla S.V.S.R.N."/>
            <person name="Jorrin B."/>
            <person name="Neal A.L."/>
            <person name="Poole P.S."/>
            <person name="Podile A.R."/>
            <person name="Tkacz A."/>
        </authorList>
    </citation>
    <scope>NUCLEOTIDE SEQUENCE [LARGE SCALE GENOMIC DNA]</scope>
    <source>
        <strain evidence="1 2">HU56</strain>
    </source>
</reference>